<dbReference type="InterPro" id="IPR050301">
    <property type="entry name" value="NTE"/>
</dbReference>
<dbReference type="InterPro" id="IPR002641">
    <property type="entry name" value="PNPLA_dom"/>
</dbReference>
<feature type="short sequence motif" description="GXGXXG" evidence="4">
    <location>
        <begin position="23"/>
        <end position="28"/>
    </location>
</feature>
<proteinExistence type="predicted"/>
<dbReference type="EMBL" id="DYUD01000029">
    <property type="protein sequence ID" value="HJG89975.1"/>
    <property type="molecule type" value="Genomic_DNA"/>
</dbReference>
<dbReference type="Pfam" id="PF01734">
    <property type="entry name" value="Patatin"/>
    <property type="match status" value="1"/>
</dbReference>
<evidence type="ECO:0000259" key="5">
    <source>
        <dbReference type="PROSITE" id="PS51635"/>
    </source>
</evidence>
<evidence type="ECO:0000256" key="2">
    <source>
        <dbReference type="ARBA" id="ARBA00022963"/>
    </source>
</evidence>
<feature type="short sequence motif" description="DGA/G" evidence="4">
    <location>
        <begin position="164"/>
        <end position="166"/>
    </location>
</feature>
<reference evidence="6" key="1">
    <citation type="journal article" date="2021" name="PeerJ">
        <title>Extensive microbial diversity within the chicken gut microbiome revealed by metagenomics and culture.</title>
        <authorList>
            <person name="Gilroy R."/>
            <person name="Ravi A."/>
            <person name="Getino M."/>
            <person name="Pursley I."/>
            <person name="Horton D.L."/>
            <person name="Alikhan N.F."/>
            <person name="Baker D."/>
            <person name="Gharbi K."/>
            <person name="Hall N."/>
            <person name="Watson M."/>
            <person name="Adriaenssens E.M."/>
            <person name="Foster-Nyarko E."/>
            <person name="Jarju S."/>
            <person name="Secka A."/>
            <person name="Antonio M."/>
            <person name="Oren A."/>
            <person name="Chaudhuri R.R."/>
            <person name="La Ragione R."/>
            <person name="Hildebrand F."/>
            <person name="Pallen M.J."/>
        </authorList>
    </citation>
    <scope>NUCLEOTIDE SEQUENCE</scope>
    <source>
        <strain evidence="6">CHK121-7720</strain>
    </source>
</reference>
<dbReference type="CDD" id="cd07205">
    <property type="entry name" value="Pat_PNPLA6_PNPLA7_NTE1_like"/>
    <property type="match status" value="1"/>
</dbReference>
<evidence type="ECO:0000313" key="7">
    <source>
        <dbReference type="Proteomes" id="UP000757103"/>
    </source>
</evidence>
<dbReference type="PROSITE" id="PS51635">
    <property type="entry name" value="PNPLA"/>
    <property type="match status" value="1"/>
</dbReference>
<dbReference type="Gene3D" id="3.40.1090.10">
    <property type="entry name" value="Cytosolic phospholipase A2 catalytic domain"/>
    <property type="match status" value="1"/>
</dbReference>
<keyword evidence="1 4" id="KW-0378">Hydrolase</keyword>
<keyword evidence="3 4" id="KW-0443">Lipid metabolism</keyword>
<dbReference type="AlphaFoldDB" id="A0A921SVG4"/>
<evidence type="ECO:0000256" key="4">
    <source>
        <dbReference type="PROSITE-ProRule" id="PRU01161"/>
    </source>
</evidence>
<dbReference type="Proteomes" id="UP000757103">
    <property type="component" value="Unassembled WGS sequence"/>
</dbReference>
<reference evidence="6" key="2">
    <citation type="submission" date="2021-09" db="EMBL/GenBank/DDBJ databases">
        <authorList>
            <person name="Gilroy R."/>
        </authorList>
    </citation>
    <scope>NUCLEOTIDE SEQUENCE</scope>
    <source>
        <strain evidence="6">CHK121-7720</strain>
    </source>
</reference>
<comment type="caution">
    <text evidence="6">The sequence shown here is derived from an EMBL/GenBank/DDBJ whole genome shotgun (WGS) entry which is preliminary data.</text>
</comment>
<dbReference type="RefSeq" id="WP_025278063.1">
    <property type="nucleotide sequence ID" value="NZ_CAKMIC010000004.1"/>
</dbReference>
<dbReference type="SUPFAM" id="SSF52151">
    <property type="entry name" value="FabD/lysophospholipase-like"/>
    <property type="match status" value="1"/>
</dbReference>
<dbReference type="GO" id="GO:0016787">
    <property type="term" value="F:hydrolase activity"/>
    <property type="evidence" value="ECO:0007669"/>
    <property type="project" value="UniProtKB-UniRule"/>
</dbReference>
<protein>
    <submittedName>
        <fullName evidence="6">Patatin-like phospholipase family protein</fullName>
    </submittedName>
</protein>
<dbReference type="PANTHER" id="PTHR14226">
    <property type="entry name" value="NEUROPATHY TARGET ESTERASE/SWISS CHEESE D.MELANOGASTER"/>
    <property type="match status" value="1"/>
</dbReference>
<gene>
    <name evidence="6" type="ORF">K8U91_10965</name>
</gene>
<keyword evidence="2 4" id="KW-0442">Lipid degradation</keyword>
<dbReference type="InterPro" id="IPR016035">
    <property type="entry name" value="Acyl_Trfase/lysoPLipase"/>
</dbReference>
<dbReference type="GO" id="GO:0016042">
    <property type="term" value="P:lipid catabolic process"/>
    <property type="evidence" value="ECO:0007669"/>
    <property type="project" value="UniProtKB-UniRule"/>
</dbReference>
<accession>A0A921SVG4</accession>
<sequence>MAATKANLPVEIRPYRLGLALSGGGAKGFAHVGVLKALEELGIRPDIISGTSAGAVIAVLYADGYSPDEILDLFSGLSFNDLAEITLPRAGFFKIDRFKHFLQKSLRAKNIEELSIPVVVTATDLDHGTYVVWRSGSIAERVTASCSIPIIFPPVLIDGTHYVDGGVLRNLPVFPIRNECDTVIGINVSPLVNKRYKQSIVDIAARSYSFMSKSNVTEDMKLCDLFIPMKEAARYAVFDIHALRDIANVGYQQTMKLFTGKRAPKINELNR</sequence>
<name>A0A921SVG4_9BACT</name>
<feature type="active site" description="Proton acceptor" evidence="4">
    <location>
        <position position="164"/>
    </location>
</feature>
<evidence type="ECO:0000256" key="1">
    <source>
        <dbReference type="ARBA" id="ARBA00022801"/>
    </source>
</evidence>
<dbReference type="PANTHER" id="PTHR14226:SF78">
    <property type="entry name" value="SLR0060 PROTEIN"/>
    <property type="match status" value="1"/>
</dbReference>
<evidence type="ECO:0000256" key="3">
    <source>
        <dbReference type="ARBA" id="ARBA00023098"/>
    </source>
</evidence>
<organism evidence="6 7">
    <name type="scientific">Barnesiella viscericola</name>
    <dbReference type="NCBI Taxonomy" id="397865"/>
    <lineage>
        <taxon>Bacteria</taxon>
        <taxon>Pseudomonadati</taxon>
        <taxon>Bacteroidota</taxon>
        <taxon>Bacteroidia</taxon>
        <taxon>Bacteroidales</taxon>
        <taxon>Barnesiellaceae</taxon>
        <taxon>Barnesiella</taxon>
    </lineage>
</organism>
<dbReference type="GeneID" id="90528707"/>
<feature type="domain" description="PNPLA" evidence="5">
    <location>
        <begin position="19"/>
        <end position="177"/>
    </location>
</feature>
<feature type="short sequence motif" description="GXSXG" evidence="4">
    <location>
        <begin position="50"/>
        <end position="54"/>
    </location>
</feature>
<feature type="active site" description="Nucleophile" evidence="4">
    <location>
        <position position="52"/>
    </location>
</feature>
<evidence type="ECO:0000313" key="6">
    <source>
        <dbReference type="EMBL" id="HJG89975.1"/>
    </source>
</evidence>